<comment type="similarity">
    <text evidence="1 9 10">Belongs to the class-I aminoacyl-tRNA synthetase family.</text>
</comment>
<evidence type="ECO:0000259" key="11">
    <source>
        <dbReference type="SMART" id="SM00836"/>
    </source>
</evidence>
<dbReference type="SUPFAM" id="SSF55190">
    <property type="entry name" value="Arginyl-tRNA synthetase (ArgRS), N-terminal 'additional' domain"/>
    <property type="match status" value="1"/>
</dbReference>
<dbReference type="HAMAP" id="MF_00123">
    <property type="entry name" value="Arg_tRNA_synth"/>
    <property type="match status" value="1"/>
</dbReference>
<evidence type="ECO:0000256" key="6">
    <source>
        <dbReference type="ARBA" id="ARBA00022917"/>
    </source>
</evidence>
<comment type="subunit">
    <text evidence="9">Monomer.</text>
</comment>
<dbReference type="EC" id="6.1.1.19" evidence="9"/>
<dbReference type="InterPro" id="IPR009080">
    <property type="entry name" value="tRNAsynth_Ia_anticodon-bd"/>
</dbReference>
<name>A0A968KU17_9SPIO</name>
<keyword evidence="6 9" id="KW-0648">Protein biosynthesis</keyword>
<dbReference type="PANTHER" id="PTHR11956">
    <property type="entry name" value="ARGINYL-TRNA SYNTHETASE"/>
    <property type="match status" value="1"/>
</dbReference>
<evidence type="ECO:0000313" key="13">
    <source>
        <dbReference type="EMBL" id="NIZ46774.1"/>
    </source>
</evidence>
<dbReference type="FunFam" id="1.10.730.10:FF:000006">
    <property type="entry name" value="Arginyl-tRNA synthetase 2, mitochondrial"/>
    <property type="match status" value="1"/>
</dbReference>
<dbReference type="SMART" id="SM01016">
    <property type="entry name" value="Arg_tRNA_synt_N"/>
    <property type="match status" value="1"/>
</dbReference>
<evidence type="ECO:0000256" key="1">
    <source>
        <dbReference type="ARBA" id="ARBA00005594"/>
    </source>
</evidence>
<dbReference type="Pfam" id="PF05746">
    <property type="entry name" value="DALR_1"/>
    <property type="match status" value="1"/>
</dbReference>
<dbReference type="InterPro" id="IPR035684">
    <property type="entry name" value="ArgRS_core"/>
</dbReference>
<dbReference type="InterPro" id="IPR001412">
    <property type="entry name" value="aa-tRNA-synth_I_CS"/>
</dbReference>
<dbReference type="GO" id="GO:0005737">
    <property type="term" value="C:cytoplasm"/>
    <property type="evidence" value="ECO:0007669"/>
    <property type="project" value="UniProtKB-SubCell"/>
</dbReference>
<dbReference type="GO" id="GO:0006420">
    <property type="term" value="P:arginyl-tRNA aminoacylation"/>
    <property type="evidence" value="ECO:0007669"/>
    <property type="project" value="UniProtKB-UniRule"/>
</dbReference>
<keyword evidence="14" id="KW-1185">Reference proteome</keyword>
<dbReference type="GO" id="GO:0004814">
    <property type="term" value="F:arginine-tRNA ligase activity"/>
    <property type="evidence" value="ECO:0007669"/>
    <property type="project" value="UniProtKB-UniRule"/>
</dbReference>
<dbReference type="SMART" id="SM00836">
    <property type="entry name" value="DALR_1"/>
    <property type="match status" value="1"/>
</dbReference>
<comment type="subcellular location">
    <subcellularLocation>
        <location evidence="9">Cytoplasm</location>
    </subcellularLocation>
</comment>
<reference evidence="13" key="1">
    <citation type="submission" date="2020-03" db="EMBL/GenBank/DDBJ databases">
        <title>Spirochaetal bacteria isolated from arthropods constitute a novel genus Entomospira genus novum within the order Spirochaetales.</title>
        <authorList>
            <person name="Grana-Miraglia L."/>
            <person name="Sikutova S."/>
            <person name="Fingerle V."/>
            <person name="Sing A."/>
            <person name="Castillo-Ramirez S."/>
            <person name="Margos G."/>
            <person name="Rudolf I."/>
        </authorList>
    </citation>
    <scope>NUCLEOTIDE SEQUENCE</scope>
    <source>
        <strain evidence="13">BR208</strain>
    </source>
</reference>
<feature type="short sequence motif" description="'HIGH' region" evidence="9">
    <location>
        <begin position="125"/>
        <end position="135"/>
    </location>
</feature>
<dbReference type="Gene3D" id="3.30.1360.70">
    <property type="entry name" value="Arginyl tRNA synthetase N-terminal domain"/>
    <property type="match status" value="1"/>
</dbReference>
<evidence type="ECO:0000256" key="7">
    <source>
        <dbReference type="ARBA" id="ARBA00023146"/>
    </source>
</evidence>
<dbReference type="Pfam" id="PF03485">
    <property type="entry name" value="Arg_tRNA_synt_N"/>
    <property type="match status" value="1"/>
</dbReference>
<dbReference type="EMBL" id="JAATLK010000001">
    <property type="protein sequence ID" value="NIZ46774.1"/>
    <property type="molecule type" value="Genomic_DNA"/>
</dbReference>
<evidence type="ECO:0000256" key="9">
    <source>
        <dbReference type="HAMAP-Rule" id="MF_00123"/>
    </source>
</evidence>
<protein>
    <recommendedName>
        <fullName evidence="9">Arginine--tRNA ligase</fullName>
        <ecNumber evidence="9">6.1.1.19</ecNumber>
    </recommendedName>
    <alternativeName>
        <fullName evidence="9">Arginyl-tRNA synthetase</fullName>
        <shortName evidence="9">ArgRS</shortName>
    </alternativeName>
</protein>
<dbReference type="PANTHER" id="PTHR11956:SF5">
    <property type="entry name" value="ARGININE--TRNA LIGASE, CYTOPLASMIC"/>
    <property type="match status" value="1"/>
</dbReference>
<dbReference type="InterPro" id="IPR005148">
    <property type="entry name" value="Arg-tRNA-synth_N"/>
</dbReference>
<comment type="catalytic activity">
    <reaction evidence="8 9">
        <text>tRNA(Arg) + L-arginine + ATP = L-arginyl-tRNA(Arg) + AMP + diphosphate</text>
        <dbReference type="Rhea" id="RHEA:20301"/>
        <dbReference type="Rhea" id="RHEA-COMP:9658"/>
        <dbReference type="Rhea" id="RHEA-COMP:9673"/>
        <dbReference type="ChEBI" id="CHEBI:30616"/>
        <dbReference type="ChEBI" id="CHEBI:32682"/>
        <dbReference type="ChEBI" id="CHEBI:33019"/>
        <dbReference type="ChEBI" id="CHEBI:78442"/>
        <dbReference type="ChEBI" id="CHEBI:78513"/>
        <dbReference type="ChEBI" id="CHEBI:456215"/>
        <dbReference type="EC" id="6.1.1.19"/>
    </reaction>
</comment>
<dbReference type="Gene3D" id="3.40.50.620">
    <property type="entry name" value="HUPs"/>
    <property type="match status" value="1"/>
</dbReference>
<dbReference type="SUPFAM" id="SSF47323">
    <property type="entry name" value="Anticodon-binding domain of a subclass of class I aminoacyl-tRNA synthetases"/>
    <property type="match status" value="1"/>
</dbReference>
<evidence type="ECO:0000256" key="4">
    <source>
        <dbReference type="ARBA" id="ARBA00022741"/>
    </source>
</evidence>
<evidence type="ECO:0000256" key="2">
    <source>
        <dbReference type="ARBA" id="ARBA00022490"/>
    </source>
</evidence>
<dbReference type="RefSeq" id="WP_167703223.1">
    <property type="nucleotide sequence ID" value="NZ_CP118168.1"/>
</dbReference>
<evidence type="ECO:0000256" key="10">
    <source>
        <dbReference type="RuleBase" id="RU363038"/>
    </source>
</evidence>
<feature type="domain" description="Arginyl tRNA synthetase N-terminal" evidence="12">
    <location>
        <begin position="7"/>
        <end position="90"/>
    </location>
</feature>
<dbReference type="GO" id="GO:0005524">
    <property type="term" value="F:ATP binding"/>
    <property type="evidence" value="ECO:0007669"/>
    <property type="project" value="UniProtKB-UniRule"/>
</dbReference>
<feature type="domain" description="DALR anticodon binding" evidence="11">
    <location>
        <begin position="467"/>
        <end position="586"/>
    </location>
</feature>
<dbReference type="PROSITE" id="PS00178">
    <property type="entry name" value="AA_TRNA_LIGASE_I"/>
    <property type="match status" value="1"/>
</dbReference>
<evidence type="ECO:0000256" key="3">
    <source>
        <dbReference type="ARBA" id="ARBA00022598"/>
    </source>
</evidence>
<dbReference type="InterPro" id="IPR001278">
    <property type="entry name" value="Arg-tRNA-ligase"/>
</dbReference>
<keyword evidence="2 9" id="KW-0963">Cytoplasm</keyword>
<organism evidence="13 14">
    <name type="scientific">Entomospira nematocerorum</name>
    <dbReference type="NCBI Taxonomy" id="2719987"/>
    <lineage>
        <taxon>Bacteria</taxon>
        <taxon>Pseudomonadati</taxon>
        <taxon>Spirochaetota</taxon>
        <taxon>Spirochaetia</taxon>
        <taxon>Spirochaetales</taxon>
        <taxon>Spirochaetaceae</taxon>
        <taxon>Entomospira</taxon>
    </lineage>
</organism>
<dbReference type="Gene3D" id="1.10.730.10">
    <property type="entry name" value="Isoleucyl-tRNA Synthetase, Domain 1"/>
    <property type="match status" value="1"/>
</dbReference>
<evidence type="ECO:0000256" key="8">
    <source>
        <dbReference type="ARBA" id="ARBA00049339"/>
    </source>
</evidence>
<dbReference type="InterPro" id="IPR036695">
    <property type="entry name" value="Arg-tRNA-synth_N_sf"/>
</dbReference>
<keyword evidence="7 9" id="KW-0030">Aminoacyl-tRNA synthetase</keyword>
<dbReference type="Proteomes" id="UP000752013">
    <property type="component" value="Unassembled WGS sequence"/>
</dbReference>
<comment type="caution">
    <text evidence="13">The sequence shown here is derived from an EMBL/GenBank/DDBJ whole genome shotgun (WGS) entry which is preliminary data.</text>
</comment>
<dbReference type="SUPFAM" id="SSF52374">
    <property type="entry name" value="Nucleotidylyl transferase"/>
    <property type="match status" value="1"/>
</dbReference>
<gene>
    <name evidence="9" type="primary">argS</name>
    <name evidence="13" type="ORF">HCT46_02405</name>
</gene>
<keyword evidence="5 9" id="KW-0067">ATP-binding</keyword>
<dbReference type="AlphaFoldDB" id="A0A968KU17"/>
<dbReference type="Pfam" id="PF00750">
    <property type="entry name" value="tRNA-synt_1d"/>
    <property type="match status" value="1"/>
</dbReference>
<evidence type="ECO:0000313" key="14">
    <source>
        <dbReference type="Proteomes" id="UP000752013"/>
    </source>
</evidence>
<dbReference type="NCBIfam" id="TIGR00456">
    <property type="entry name" value="argS"/>
    <property type="match status" value="1"/>
</dbReference>
<dbReference type="PRINTS" id="PR01038">
    <property type="entry name" value="TRNASYNTHARG"/>
</dbReference>
<evidence type="ECO:0000256" key="5">
    <source>
        <dbReference type="ARBA" id="ARBA00022840"/>
    </source>
</evidence>
<sequence>MVLVSQTQVREVVENALKRLYLADQQIEFSLIIERPRDEGLGDVAVPCFELAKRLRKSPKIIAEQLREEIVSNYSHIEVSAVAGYLNFFWNKEAFIIQNIPSIDSSYAKNTVLANEKIIVEFSGPNTNKPLHLGHMRNNALGESLSRILRVAGADVFKVNIVNDRGVHICKSMLAYQLFGENKTPETMNIKSDHFVGDFYVKYAQWEKEHPEAEEMIQTMLTAWESGDKDTIDLWKLMNHWAVSGIKETYDRTGISFDKIYYESETYKLGKDIVLRGLEQSVFFKAEDGSLRLNIEEITPAETKSEETPTKVFLRADGTSIYITQDLGTAVARHEDFPFHRMIYVVAHEQKRHFEILFYALKQMGYPWADHLYHLSYGMVNLPDGKMKSREGTVVDADDLLDTLTEQAAIAADSAHRKGESDNTHDVASKVALGALHYFLLQINPVKDMVFDAKESLSFNGNTGPYLQYTYARIAGMLRKSEASELLRMPECDLSLLQDPLEWCLVKILVDFPSYTAKAAMEYSPSIIAGYLYDLAKIFNKFYTDLPILREENKSLALARLTLAKKVMDVLGQGLHLLVIPVVERM</sequence>
<evidence type="ECO:0000259" key="12">
    <source>
        <dbReference type="SMART" id="SM01016"/>
    </source>
</evidence>
<dbReference type="InterPro" id="IPR014729">
    <property type="entry name" value="Rossmann-like_a/b/a_fold"/>
</dbReference>
<keyword evidence="3 9" id="KW-0436">Ligase</keyword>
<accession>A0A968KU17</accession>
<keyword evidence="4 9" id="KW-0547">Nucleotide-binding</keyword>
<dbReference type="InterPro" id="IPR008909">
    <property type="entry name" value="DALR_anticod-bd"/>
</dbReference>
<proteinExistence type="inferred from homology"/>